<organism evidence="2 3">
    <name type="scientific">Hibiscus sabdariffa</name>
    <name type="common">roselle</name>
    <dbReference type="NCBI Taxonomy" id="183260"/>
    <lineage>
        <taxon>Eukaryota</taxon>
        <taxon>Viridiplantae</taxon>
        <taxon>Streptophyta</taxon>
        <taxon>Embryophyta</taxon>
        <taxon>Tracheophyta</taxon>
        <taxon>Spermatophyta</taxon>
        <taxon>Magnoliopsida</taxon>
        <taxon>eudicotyledons</taxon>
        <taxon>Gunneridae</taxon>
        <taxon>Pentapetalae</taxon>
        <taxon>rosids</taxon>
        <taxon>malvids</taxon>
        <taxon>Malvales</taxon>
        <taxon>Malvaceae</taxon>
        <taxon>Malvoideae</taxon>
        <taxon>Hibiscus</taxon>
    </lineage>
</organism>
<proteinExistence type="predicted"/>
<evidence type="ECO:0000313" key="2">
    <source>
        <dbReference type="EMBL" id="KAK8520465.1"/>
    </source>
</evidence>
<gene>
    <name evidence="2" type="ORF">V6N12_004403</name>
</gene>
<evidence type="ECO:0000313" key="3">
    <source>
        <dbReference type="Proteomes" id="UP001472677"/>
    </source>
</evidence>
<accession>A0ABR2CLE1</accession>
<dbReference type="PANTHER" id="PTHR35121">
    <property type="entry name" value="HOMEODOMAIN PROTEIN 8, PUTATIVE-RELATED"/>
    <property type="match status" value="1"/>
</dbReference>
<reference evidence="2 3" key="1">
    <citation type="journal article" date="2024" name="G3 (Bethesda)">
        <title>Genome assembly of Hibiscus sabdariffa L. provides insights into metabolisms of medicinal natural products.</title>
        <authorList>
            <person name="Kim T."/>
        </authorList>
    </citation>
    <scope>NUCLEOTIDE SEQUENCE [LARGE SCALE GENOMIC DNA]</scope>
    <source>
        <strain evidence="2">TK-2024</strain>
        <tissue evidence="2">Old leaves</tissue>
    </source>
</reference>
<sequence>MAAGAADGIFRSLYEGCLSGSNVCIEHRPYHRNCGCALHDKSQWNCSHAFPKSNSVSYPLKRTWSEGRLAMKAAMATASFHVSSSVSSVSGGKRQLGSFKEKEEEEDGVLGNGEV</sequence>
<name>A0ABR2CLE1_9ROSI</name>
<dbReference type="PANTHER" id="PTHR35121:SF2">
    <property type="entry name" value="SWIM-TYPE DOMAIN-CONTAINING PROTEIN"/>
    <property type="match status" value="1"/>
</dbReference>
<dbReference type="EMBL" id="JBBPBM010000049">
    <property type="protein sequence ID" value="KAK8520465.1"/>
    <property type="molecule type" value="Genomic_DNA"/>
</dbReference>
<evidence type="ECO:0000256" key="1">
    <source>
        <dbReference type="SAM" id="MobiDB-lite"/>
    </source>
</evidence>
<comment type="caution">
    <text evidence="2">The sequence shown here is derived from an EMBL/GenBank/DDBJ whole genome shotgun (WGS) entry which is preliminary data.</text>
</comment>
<protein>
    <submittedName>
        <fullName evidence="2">Uncharacterized protein</fullName>
    </submittedName>
</protein>
<dbReference type="Proteomes" id="UP001472677">
    <property type="component" value="Unassembled WGS sequence"/>
</dbReference>
<feature type="region of interest" description="Disordered" evidence="1">
    <location>
        <begin position="85"/>
        <end position="115"/>
    </location>
</feature>
<keyword evidence="3" id="KW-1185">Reference proteome</keyword>